<organism evidence="1 2">
    <name type="scientific">Hydra vulgaris</name>
    <name type="common">Hydra</name>
    <name type="synonym">Hydra attenuata</name>
    <dbReference type="NCBI Taxonomy" id="6087"/>
    <lineage>
        <taxon>Eukaryota</taxon>
        <taxon>Metazoa</taxon>
        <taxon>Cnidaria</taxon>
        <taxon>Hydrozoa</taxon>
        <taxon>Hydroidolina</taxon>
        <taxon>Anthoathecata</taxon>
        <taxon>Aplanulata</taxon>
        <taxon>Hydridae</taxon>
        <taxon>Hydra</taxon>
    </lineage>
</organism>
<dbReference type="GeneID" id="136085378"/>
<keyword evidence="1" id="KW-1185">Reference proteome</keyword>
<accession>A0ABM4CLS8</accession>
<evidence type="ECO:0000313" key="2">
    <source>
        <dbReference type="RefSeq" id="XP_065662751.1"/>
    </source>
</evidence>
<evidence type="ECO:0000313" key="1">
    <source>
        <dbReference type="Proteomes" id="UP001652625"/>
    </source>
</evidence>
<dbReference type="PANTHER" id="PTHR46289:SF14">
    <property type="entry name" value="DUF4371 DOMAIN-CONTAINING PROTEIN"/>
    <property type="match status" value="1"/>
</dbReference>
<name>A0ABM4CLS8_HYDVU</name>
<dbReference type="SUPFAM" id="SSF53098">
    <property type="entry name" value="Ribonuclease H-like"/>
    <property type="match status" value="1"/>
</dbReference>
<dbReference type="PANTHER" id="PTHR46289">
    <property type="entry name" value="52 KDA REPRESSOR OF THE INHIBITOR OF THE PROTEIN KINASE-LIKE PROTEIN-RELATED"/>
    <property type="match status" value="1"/>
</dbReference>
<sequence length="291" mass="33554">MKFCVGQVYDGPGNMAGRYSGSAITTIYPKALYVHCGSHVFNLCVADACKLQLVSNMMANVRIVSQFFNFSPKRFDILKKKNRRNVSRTLSFLMSRFWKHCHLSLLMINNEEKSWNHDSVRDANSYFFATSSFQFIVTLVVVSCSLEITRPNTKQFQSPNFDVLASHEKVPLLYDALQRLRSDIDDDRSGSWYSEIVVLAASVGVNEHKPCIIGNQLNRNSSPCELINKYYKNASRIPFLYHLSFQIQLRFSNRNISVYNGFFAMLTNVLNVSEWRKNFILFLNEYEVDLP</sequence>
<reference evidence="2" key="1">
    <citation type="submission" date="2025-08" db="UniProtKB">
        <authorList>
            <consortium name="RefSeq"/>
        </authorList>
    </citation>
    <scope>IDENTIFICATION</scope>
</reference>
<proteinExistence type="predicted"/>
<dbReference type="InterPro" id="IPR052958">
    <property type="entry name" value="IFN-induced_PKR_regulator"/>
</dbReference>
<gene>
    <name evidence="2" type="primary">LOC136085378</name>
</gene>
<protein>
    <submittedName>
        <fullName evidence="2">52 kDa repressor of the inhibitor of the protein kinase-like</fullName>
    </submittedName>
</protein>
<dbReference type="Proteomes" id="UP001652625">
    <property type="component" value="Chromosome 09"/>
</dbReference>
<dbReference type="InterPro" id="IPR012337">
    <property type="entry name" value="RNaseH-like_sf"/>
</dbReference>
<dbReference type="RefSeq" id="XP_065662751.1">
    <property type="nucleotide sequence ID" value="XM_065806679.1"/>
</dbReference>